<accession>L0P2E7</accession>
<gene>
    <name evidence="2" type="primary">PH01B001I13.23</name>
</gene>
<reference evidence="2" key="1">
    <citation type="submission" date="2012-05" db="EMBL/GenBank/DDBJ databases">
        <authorList>
            <person name="Han B."/>
            <person name="Lu Y."/>
            <person name="Feng Q."/>
            <person name="Zhao Q."/>
            <person name="Lu T.T."/>
            <person name="Li Y."/>
            <person name="Liu K.Y."/>
            <person name="Huang X.H."/>
            <person name="Fan D.L."/>
            <person name="Weng Q.J."/>
            <person name="Zhang L."/>
            <person name="Lu Y.Q."/>
            <person name="Guo Y.L."/>
            <person name="Li W.J."/>
            <person name="Zhou C.C."/>
            <person name="Lu H.Y."/>
            <person name="Huang T."/>
            <person name="Zhu C.R."/>
            <person name="Zhao Y."/>
            <person name="Hu T."/>
            <person name="Yao N."/>
        </authorList>
    </citation>
    <scope>NUCLEOTIDE SEQUENCE</scope>
</reference>
<evidence type="ECO:0000313" key="2">
    <source>
        <dbReference type="EMBL" id="CCI55327.1"/>
    </source>
</evidence>
<dbReference type="EMBL" id="FO203437">
    <property type="protein sequence ID" value="CCI55327.1"/>
    <property type="molecule type" value="Genomic_DNA"/>
</dbReference>
<name>L0P2E7_PHYED</name>
<protein>
    <submittedName>
        <fullName evidence="2">PH01B001I13.23 protein</fullName>
    </submittedName>
</protein>
<sequence>MPRRGSSTPTLPARAPSLLTAHVEAYRLSGAAPTRRPLQGPCLGGVVPTRRPPRGPCLGGVASRRLRPHGLRHCSPPTSRPIVSVGRSRRAARLEAHASRGRLHANFARTGSATAHRPRRGLPSQWGGPDAPPASRPMPRWGGPDAPPALRPMSRRGGSASTSPARVTPLLTAHVEAYRLSGAVPTRLPPRGPCLGGGGSAPTSLAVSRLPRGRGRHDYVRSPLGTAGPVLATSDHADERVIVAEHQGMLRTLGSS</sequence>
<dbReference type="AlphaFoldDB" id="L0P2E7"/>
<evidence type="ECO:0000256" key="1">
    <source>
        <dbReference type="SAM" id="MobiDB-lite"/>
    </source>
</evidence>
<organism evidence="2">
    <name type="scientific">Phyllostachys edulis</name>
    <name type="common">Tortoise shell bamboo</name>
    <name type="synonym">Bambusa edulis</name>
    <dbReference type="NCBI Taxonomy" id="38705"/>
    <lineage>
        <taxon>Eukaryota</taxon>
        <taxon>Viridiplantae</taxon>
        <taxon>Streptophyta</taxon>
        <taxon>Embryophyta</taxon>
        <taxon>Tracheophyta</taxon>
        <taxon>Spermatophyta</taxon>
        <taxon>Magnoliopsida</taxon>
        <taxon>Liliopsida</taxon>
        <taxon>Poales</taxon>
        <taxon>Poaceae</taxon>
        <taxon>BOP clade</taxon>
        <taxon>Bambusoideae</taxon>
        <taxon>Arundinarodae</taxon>
        <taxon>Arundinarieae</taxon>
        <taxon>Arundinariinae</taxon>
        <taxon>Phyllostachys</taxon>
    </lineage>
</organism>
<proteinExistence type="predicted"/>
<feature type="region of interest" description="Disordered" evidence="1">
    <location>
        <begin position="54"/>
        <end position="86"/>
    </location>
</feature>
<feature type="region of interest" description="Disordered" evidence="1">
    <location>
        <begin position="107"/>
        <end position="167"/>
    </location>
</feature>